<feature type="region of interest" description="Disordered" evidence="1">
    <location>
        <begin position="1"/>
        <end position="45"/>
    </location>
</feature>
<protein>
    <submittedName>
        <fullName evidence="2">Uncharacterized protein</fullName>
    </submittedName>
</protein>
<evidence type="ECO:0000313" key="3">
    <source>
        <dbReference type="Proteomes" id="UP000265520"/>
    </source>
</evidence>
<dbReference type="AlphaFoldDB" id="A0A392VW91"/>
<organism evidence="2 3">
    <name type="scientific">Trifolium medium</name>
    <dbReference type="NCBI Taxonomy" id="97028"/>
    <lineage>
        <taxon>Eukaryota</taxon>
        <taxon>Viridiplantae</taxon>
        <taxon>Streptophyta</taxon>
        <taxon>Embryophyta</taxon>
        <taxon>Tracheophyta</taxon>
        <taxon>Spermatophyta</taxon>
        <taxon>Magnoliopsida</taxon>
        <taxon>eudicotyledons</taxon>
        <taxon>Gunneridae</taxon>
        <taxon>Pentapetalae</taxon>
        <taxon>rosids</taxon>
        <taxon>fabids</taxon>
        <taxon>Fabales</taxon>
        <taxon>Fabaceae</taxon>
        <taxon>Papilionoideae</taxon>
        <taxon>50 kb inversion clade</taxon>
        <taxon>NPAAA clade</taxon>
        <taxon>Hologalegina</taxon>
        <taxon>IRL clade</taxon>
        <taxon>Trifolieae</taxon>
        <taxon>Trifolium</taxon>
    </lineage>
</organism>
<sequence length="45" mass="4779">QYPQQTDPVWAFSETDYETDGAPESSAGYVESGLSGTSSTTAGRF</sequence>
<reference evidence="2 3" key="1">
    <citation type="journal article" date="2018" name="Front. Plant Sci.">
        <title>Red Clover (Trifolium pratense) and Zigzag Clover (T. medium) - A Picture of Genomic Similarities and Differences.</title>
        <authorList>
            <person name="Dluhosova J."/>
            <person name="Istvanek J."/>
            <person name="Nedelnik J."/>
            <person name="Repkova J."/>
        </authorList>
    </citation>
    <scope>NUCLEOTIDE SEQUENCE [LARGE SCALE GENOMIC DNA]</scope>
    <source>
        <strain evidence="3">cv. 10/8</strain>
        <tissue evidence="2">Leaf</tissue>
    </source>
</reference>
<accession>A0A392VW91</accession>
<keyword evidence="3" id="KW-1185">Reference proteome</keyword>
<evidence type="ECO:0000256" key="1">
    <source>
        <dbReference type="SAM" id="MobiDB-lite"/>
    </source>
</evidence>
<evidence type="ECO:0000313" key="2">
    <source>
        <dbReference type="EMBL" id="MCI92658.1"/>
    </source>
</evidence>
<feature type="non-terminal residue" evidence="2">
    <location>
        <position position="1"/>
    </location>
</feature>
<dbReference type="EMBL" id="LXQA011306807">
    <property type="protein sequence ID" value="MCI92658.1"/>
    <property type="molecule type" value="Genomic_DNA"/>
</dbReference>
<name>A0A392VW91_9FABA</name>
<comment type="caution">
    <text evidence="2">The sequence shown here is derived from an EMBL/GenBank/DDBJ whole genome shotgun (WGS) entry which is preliminary data.</text>
</comment>
<proteinExistence type="predicted"/>
<feature type="compositionally biased region" description="Low complexity" evidence="1">
    <location>
        <begin position="32"/>
        <end position="45"/>
    </location>
</feature>
<dbReference type="Proteomes" id="UP000265520">
    <property type="component" value="Unassembled WGS sequence"/>
</dbReference>